<feature type="signal peptide" evidence="10">
    <location>
        <begin position="1"/>
        <end position="24"/>
    </location>
</feature>
<dbReference type="GO" id="GO:0046872">
    <property type="term" value="F:metal ion binding"/>
    <property type="evidence" value="ECO:0007669"/>
    <property type="project" value="UniProtKB-KW"/>
</dbReference>
<evidence type="ECO:0000256" key="9">
    <source>
        <dbReference type="ARBA" id="ARBA00031547"/>
    </source>
</evidence>
<keyword evidence="13" id="KW-1185">Reference proteome</keyword>
<keyword evidence="5" id="KW-0479">Metal-binding</keyword>
<accession>A0A0M0J3D4</accession>
<evidence type="ECO:0000256" key="8">
    <source>
        <dbReference type="ARBA" id="ARBA00022842"/>
    </source>
</evidence>
<dbReference type="InterPro" id="IPR003582">
    <property type="entry name" value="ShKT_dom"/>
</dbReference>
<evidence type="ECO:0000313" key="12">
    <source>
        <dbReference type="EMBL" id="KOO20842.1"/>
    </source>
</evidence>
<keyword evidence="6" id="KW-0547">Nucleotide-binding</keyword>
<sequence>MPYWAERYLAKRLLILLIVQLSVTFDLGGLGERIDNEYIRSLEADPEQAAHAPNHSPREVSSGHFVLVRPTPLNKPRLVTYSPEVCTTLLGLDESECRSQLFVKLFSGGDVEDEIPGFNQQWATPYALSIYGQEIKPDGAGPRGYGYGDGRAISIGEVRIEGVGTDDEEECQAWAHAGECAKNSEYMLASCRKSCNVSTGSTPWELQLKGSGKTPFCRGSDGRAVLRSSLREFVASETMAALGVPTTRALSLVVSADERVQRAWYTNKSAAIAIGAIKRDKHGGDVVRAERVAITTRVARSFLRVGQFELYGRRASRRELDGLRQLEQLARHALRREYPEVLGPATCTRAAGTPLQVLLLEMARKASARFARLSADWIRVGYTQSNFNADNCLVGGVTLDYGPFGFIERYDPAWGMWVGSGDHFSFMNQPRAAGRNLQMFLRSLEPLVDAEGIAELRYIVQRSYEADMERALGEMWASKLGLPPHARARATRLWRALAVLMQETTTDWTIFWRQLAQVADAAAEGVRDEATHLTLLAPAFYTPPADQDSASRWMDWLRDWWSELDVEDGRKGAGARMRLANPKFVPREWMLVEAYTAAEKDDYGPLRTLLALLGAPYEEHPELSERFYHRAPVGVEWQGGIGFMS</sequence>
<evidence type="ECO:0000256" key="1">
    <source>
        <dbReference type="ARBA" id="ARBA00001946"/>
    </source>
</evidence>
<gene>
    <name evidence="12" type="ORF">Ctob_003705</name>
</gene>
<evidence type="ECO:0000256" key="5">
    <source>
        <dbReference type="ARBA" id="ARBA00022723"/>
    </source>
</evidence>
<keyword evidence="3" id="KW-0808">Transferase</keyword>
<name>A0A0M0J3D4_9EUKA</name>
<dbReference type="Pfam" id="PF02696">
    <property type="entry name" value="SelO"/>
    <property type="match status" value="2"/>
</dbReference>
<keyword evidence="8" id="KW-0460">Magnesium</keyword>
<organism evidence="12 13">
    <name type="scientific">Chrysochromulina tobinii</name>
    <dbReference type="NCBI Taxonomy" id="1460289"/>
    <lineage>
        <taxon>Eukaryota</taxon>
        <taxon>Haptista</taxon>
        <taxon>Haptophyta</taxon>
        <taxon>Prymnesiophyceae</taxon>
        <taxon>Prymnesiales</taxon>
        <taxon>Chrysochromulinaceae</taxon>
        <taxon>Chrysochromulina</taxon>
    </lineage>
</organism>
<comment type="similarity">
    <text evidence="2">Belongs to the SELO family.</text>
</comment>
<protein>
    <recommendedName>
        <fullName evidence="9">Selenoprotein O</fullName>
    </recommendedName>
</protein>
<evidence type="ECO:0000256" key="3">
    <source>
        <dbReference type="ARBA" id="ARBA00022679"/>
    </source>
</evidence>
<evidence type="ECO:0000256" key="4">
    <source>
        <dbReference type="ARBA" id="ARBA00022695"/>
    </source>
</evidence>
<dbReference type="GO" id="GO:0070733">
    <property type="term" value="F:AMPylase activity"/>
    <property type="evidence" value="ECO:0007669"/>
    <property type="project" value="TreeGrafter"/>
</dbReference>
<keyword evidence="10" id="KW-0732">Signal</keyword>
<dbReference type="PANTHER" id="PTHR32057">
    <property type="entry name" value="PROTEIN ADENYLYLTRANSFERASE SELO, MITOCHONDRIAL"/>
    <property type="match status" value="1"/>
</dbReference>
<dbReference type="EMBL" id="JWZX01003408">
    <property type="protein sequence ID" value="KOO20842.1"/>
    <property type="molecule type" value="Genomic_DNA"/>
</dbReference>
<dbReference type="InterPro" id="IPR003846">
    <property type="entry name" value="SelO"/>
</dbReference>
<evidence type="ECO:0000256" key="6">
    <source>
        <dbReference type="ARBA" id="ARBA00022741"/>
    </source>
</evidence>
<evidence type="ECO:0000313" key="13">
    <source>
        <dbReference type="Proteomes" id="UP000037460"/>
    </source>
</evidence>
<evidence type="ECO:0000256" key="2">
    <source>
        <dbReference type="ARBA" id="ARBA00009747"/>
    </source>
</evidence>
<dbReference type="OrthoDB" id="10254721at2759"/>
<keyword evidence="4" id="KW-0548">Nucleotidyltransferase</keyword>
<evidence type="ECO:0000256" key="7">
    <source>
        <dbReference type="ARBA" id="ARBA00022840"/>
    </source>
</evidence>
<comment type="caution">
    <text evidence="12">The sequence shown here is derived from an EMBL/GenBank/DDBJ whole genome shotgun (WGS) entry which is preliminary data.</text>
</comment>
<comment type="cofactor">
    <cofactor evidence="1">
        <name>Mg(2+)</name>
        <dbReference type="ChEBI" id="CHEBI:18420"/>
    </cofactor>
</comment>
<reference evidence="13" key="1">
    <citation type="journal article" date="2015" name="PLoS Genet.">
        <title>Genome Sequence and Transcriptome Analyses of Chrysochromulina tobin: Metabolic Tools for Enhanced Algal Fitness in the Prominent Order Prymnesiales (Haptophyceae).</title>
        <authorList>
            <person name="Hovde B.T."/>
            <person name="Deodato C.R."/>
            <person name="Hunsperger H.M."/>
            <person name="Ryken S.A."/>
            <person name="Yost W."/>
            <person name="Jha R.K."/>
            <person name="Patterson J."/>
            <person name="Monnat R.J. Jr."/>
            <person name="Barlow S.B."/>
            <person name="Starkenburg S.R."/>
            <person name="Cattolico R.A."/>
        </authorList>
    </citation>
    <scope>NUCLEOTIDE SEQUENCE</scope>
    <source>
        <strain evidence="13">CCMP291</strain>
    </source>
</reference>
<proteinExistence type="inferred from homology"/>
<dbReference type="AlphaFoldDB" id="A0A0M0J3D4"/>
<dbReference type="Pfam" id="PF01549">
    <property type="entry name" value="ShK"/>
    <property type="match status" value="1"/>
</dbReference>
<dbReference type="Proteomes" id="UP000037460">
    <property type="component" value="Unassembled WGS sequence"/>
</dbReference>
<dbReference type="GO" id="GO:0005739">
    <property type="term" value="C:mitochondrion"/>
    <property type="evidence" value="ECO:0007669"/>
    <property type="project" value="TreeGrafter"/>
</dbReference>
<dbReference type="GO" id="GO:0005524">
    <property type="term" value="F:ATP binding"/>
    <property type="evidence" value="ECO:0007669"/>
    <property type="project" value="UniProtKB-KW"/>
</dbReference>
<evidence type="ECO:0000256" key="10">
    <source>
        <dbReference type="SAM" id="SignalP"/>
    </source>
</evidence>
<keyword evidence="7" id="KW-0067">ATP-binding</keyword>
<dbReference type="PANTHER" id="PTHR32057:SF14">
    <property type="entry name" value="PROTEIN ADENYLYLTRANSFERASE SELO, MITOCHONDRIAL"/>
    <property type="match status" value="1"/>
</dbReference>
<evidence type="ECO:0000259" key="11">
    <source>
        <dbReference type="Pfam" id="PF01549"/>
    </source>
</evidence>
<feature type="domain" description="ShKT" evidence="11">
    <location>
        <begin position="166"/>
        <end position="196"/>
    </location>
</feature>
<feature type="chain" id="PRO_5005601349" description="Selenoprotein O" evidence="10">
    <location>
        <begin position="25"/>
        <end position="645"/>
    </location>
</feature>